<dbReference type="EMBL" id="VBAL01000135">
    <property type="protein sequence ID" value="TMI99446.1"/>
    <property type="molecule type" value="Genomic_DNA"/>
</dbReference>
<feature type="transmembrane region" description="Helical" evidence="6">
    <location>
        <begin position="112"/>
        <end position="134"/>
    </location>
</feature>
<feature type="transmembrane region" description="Helical" evidence="6">
    <location>
        <begin position="68"/>
        <end position="91"/>
    </location>
</feature>
<sequence>MTDQHLDTRVQKGRQSSADTSAAAVLEGRSPRRGISRILPFLGPAFVASVAYIDPGNFATNIAGGAQFGYLLLWVVVASNLTAMLVQALSAKLGIATGRNLAELCRDRFPRPVVWGMWGISELVAMATDLAEFLGAALGFYLLFHIPLFVAALLAGVVTLLILALERRGFRPVEAVITAFVGVIAVSYVIETILDRPNWTEVAVGALVPRFAGTESVLLATGILGATVMPHVIFLHSALTQHRIVPRNEAQAKLLYRFEVTDVLLAMGLAGVVNAAMLIMAASTFHARGLTSIASIDEAHRTLAPLLGRASSTIFAISLLASGLSSSTVGTMAGQVIMQGFLHRQIPIWIRRLVTMIPALVVIALGLDPTRTLVISQVVLSFGLPFALVPLVIFTSRRDVMGGLANHRLTSVLASAVTAVIIALNLFLISRMLSGG</sequence>
<evidence type="ECO:0000313" key="9">
    <source>
        <dbReference type="Proteomes" id="UP000319353"/>
    </source>
</evidence>
<dbReference type="GO" id="GO:0034755">
    <property type="term" value="P:iron ion transmembrane transport"/>
    <property type="evidence" value="ECO:0007669"/>
    <property type="project" value="TreeGrafter"/>
</dbReference>
<dbReference type="NCBIfam" id="TIGR01197">
    <property type="entry name" value="nramp"/>
    <property type="match status" value="1"/>
</dbReference>
<evidence type="ECO:0000256" key="7">
    <source>
        <dbReference type="SAM" id="MobiDB-lite"/>
    </source>
</evidence>
<dbReference type="AlphaFoldDB" id="A0A537KVA5"/>
<feature type="transmembrane region" description="Helical" evidence="6">
    <location>
        <begin position="349"/>
        <end position="367"/>
    </location>
</feature>
<dbReference type="NCBIfam" id="NF001923">
    <property type="entry name" value="PRK00701.1"/>
    <property type="match status" value="1"/>
</dbReference>
<keyword evidence="4 6" id="KW-1133">Transmembrane helix</keyword>
<dbReference type="GO" id="GO:0005384">
    <property type="term" value="F:manganese ion transmembrane transporter activity"/>
    <property type="evidence" value="ECO:0007669"/>
    <property type="project" value="TreeGrafter"/>
</dbReference>
<comment type="function">
    <text evidence="6">H(+)-stimulated, divalent metal cation uptake system.</text>
</comment>
<feature type="transmembrane region" description="Helical" evidence="6">
    <location>
        <begin position="408"/>
        <end position="429"/>
    </location>
</feature>
<keyword evidence="6" id="KW-1003">Cell membrane</keyword>
<feature type="region of interest" description="Disordered" evidence="7">
    <location>
        <begin position="1"/>
        <end position="24"/>
    </location>
</feature>
<dbReference type="GO" id="GO:0015086">
    <property type="term" value="F:cadmium ion transmembrane transporter activity"/>
    <property type="evidence" value="ECO:0007669"/>
    <property type="project" value="TreeGrafter"/>
</dbReference>
<evidence type="ECO:0000256" key="5">
    <source>
        <dbReference type="ARBA" id="ARBA00023136"/>
    </source>
</evidence>
<protein>
    <recommendedName>
        <fullName evidence="6">Divalent metal cation transporter MntH</fullName>
    </recommendedName>
</protein>
<feature type="transmembrane region" description="Helical" evidence="6">
    <location>
        <begin position="217"/>
        <end position="239"/>
    </location>
</feature>
<dbReference type="PANTHER" id="PTHR11706:SF33">
    <property type="entry name" value="NATURAL RESISTANCE-ASSOCIATED MACROPHAGE PROTEIN 2"/>
    <property type="match status" value="1"/>
</dbReference>
<evidence type="ECO:0000256" key="3">
    <source>
        <dbReference type="ARBA" id="ARBA00022692"/>
    </source>
</evidence>
<evidence type="ECO:0000256" key="1">
    <source>
        <dbReference type="ARBA" id="ARBA00004141"/>
    </source>
</evidence>
<organism evidence="8 9">
    <name type="scientific">Candidatus Segetimicrobium genomatis</name>
    <dbReference type="NCBI Taxonomy" id="2569760"/>
    <lineage>
        <taxon>Bacteria</taxon>
        <taxon>Bacillati</taxon>
        <taxon>Candidatus Sysuimicrobiota</taxon>
        <taxon>Candidatus Sysuimicrobiia</taxon>
        <taxon>Candidatus Sysuimicrobiales</taxon>
        <taxon>Candidatus Segetimicrobiaceae</taxon>
        <taxon>Candidatus Segetimicrobium</taxon>
    </lineage>
</organism>
<dbReference type="PANTHER" id="PTHR11706">
    <property type="entry name" value="SOLUTE CARRIER PROTEIN FAMILY 11 MEMBER"/>
    <property type="match status" value="1"/>
</dbReference>
<feature type="transmembrane region" description="Helical" evidence="6">
    <location>
        <begin position="314"/>
        <end position="337"/>
    </location>
</feature>
<name>A0A537KVA5_9BACT</name>
<proteinExistence type="inferred from homology"/>
<evidence type="ECO:0000256" key="4">
    <source>
        <dbReference type="ARBA" id="ARBA00022989"/>
    </source>
</evidence>
<accession>A0A537KVA5</accession>
<keyword evidence="5 6" id="KW-0472">Membrane</keyword>
<feature type="transmembrane region" description="Helical" evidence="6">
    <location>
        <begin position="260"/>
        <end position="282"/>
    </location>
</feature>
<feature type="transmembrane region" description="Helical" evidence="6">
    <location>
        <begin position="172"/>
        <end position="190"/>
    </location>
</feature>
<dbReference type="HAMAP" id="MF_00221">
    <property type="entry name" value="NRAMP"/>
    <property type="match status" value="1"/>
</dbReference>
<dbReference type="Proteomes" id="UP000319353">
    <property type="component" value="Unassembled WGS sequence"/>
</dbReference>
<keyword evidence="2 6" id="KW-0813">Transport</keyword>
<dbReference type="NCBIfam" id="NF037982">
    <property type="entry name" value="Nramp_1"/>
    <property type="match status" value="1"/>
</dbReference>
<dbReference type="GO" id="GO:0015293">
    <property type="term" value="F:symporter activity"/>
    <property type="evidence" value="ECO:0007669"/>
    <property type="project" value="UniProtKB-UniRule"/>
</dbReference>
<dbReference type="PRINTS" id="PR00447">
    <property type="entry name" value="NATRESASSCMP"/>
</dbReference>
<gene>
    <name evidence="6" type="primary">mntH</name>
    <name evidence="8" type="ORF">E6H01_10970</name>
</gene>
<keyword evidence="3 6" id="KW-0812">Transmembrane</keyword>
<comment type="subcellular location">
    <subcellularLocation>
        <location evidence="6">Cell membrane</location>
        <topology evidence="6">Multi-pass membrane protein</topology>
    </subcellularLocation>
    <subcellularLocation>
        <location evidence="1">Membrane</location>
        <topology evidence="1">Multi-pass membrane protein</topology>
    </subcellularLocation>
</comment>
<keyword evidence="6" id="KW-0769">Symport</keyword>
<keyword evidence="6" id="KW-0406">Ion transport</keyword>
<dbReference type="Pfam" id="PF01566">
    <property type="entry name" value="Nramp"/>
    <property type="match status" value="1"/>
</dbReference>
<dbReference type="GO" id="GO:0046872">
    <property type="term" value="F:metal ion binding"/>
    <property type="evidence" value="ECO:0007669"/>
    <property type="project" value="UniProtKB-UniRule"/>
</dbReference>
<feature type="transmembrane region" description="Helical" evidence="6">
    <location>
        <begin position="140"/>
        <end position="165"/>
    </location>
</feature>
<evidence type="ECO:0000256" key="6">
    <source>
        <dbReference type="HAMAP-Rule" id="MF_00221"/>
    </source>
</evidence>
<feature type="compositionally biased region" description="Basic and acidic residues" evidence="7">
    <location>
        <begin position="1"/>
        <end position="10"/>
    </location>
</feature>
<reference evidence="8 9" key="1">
    <citation type="journal article" date="2019" name="Nat. Microbiol.">
        <title>Mediterranean grassland soil C-N compound turnover is dependent on rainfall and depth, and is mediated by genomically divergent microorganisms.</title>
        <authorList>
            <person name="Diamond S."/>
            <person name="Andeer P.F."/>
            <person name="Li Z."/>
            <person name="Crits-Christoph A."/>
            <person name="Burstein D."/>
            <person name="Anantharaman K."/>
            <person name="Lane K.R."/>
            <person name="Thomas B.C."/>
            <person name="Pan C."/>
            <person name="Northen T.R."/>
            <person name="Banfield J.F."/>
        </authorList>
    </citation>
    <scope>NUCLEOTIDE SEQUENCE [LARGE SCALE GENOMIC DNA]</scope>
    <source>
        <strain evidence="8">NP_4</strain>
    </source>
</reference>
<feature type="transmembrane region" description="Helical" evidence="6">
    <location>
        <begin position="373"/>
        <end position="396"/>
    </location>
</feature>
<comment type="caution">
    <text evidence="8">The sequence shown here is derived from an EMBL/GenBank/DDBJ whole genome shotgun (WGS) entry which is preliminary data.</text>
</comment>
<dbReference type="GO" id="GO:0005886">
    <property type="term" value="C:plasma membrane"/>
    <property type="evidence" value="ECO:0007669"/>
    <property type="project" value="UniProtKB-SubCell"/>
</dbReference>
<comment type="similarity">
    <text evidence="6">Belongs to the NRAMP family.</text>
</comment>
<evidence type="ECO:0000256" key="2">
    <source>
        <dbReference type="ARBA" id="ARBA00022448"/>
    </source>
</evidence>
<evidence type="ECO:0000313" key="8">
    <source>
        <dbReference type="EMBL" id="TMI99446.1"/>
    </source>
</evidence>
<feature type="transmembrane region" description="Helical" evidence="6">
    <location>
        <begin position="35"/>
        <end position="53"/>
    </location>
</feature>
<dbReference type="InterPro" id="IPR001046">
    <property type="entry name" value="NRAMP_fam"/>
</dbReference>